<comment type="caution">
    <text evidence="1">The sequence shown here is derived from an EMBL/GenBank/DDBJ whole genome shotgun (WGS) entry which is preliminary data.</text>
</comment>
<sequence length="144" mass="16804">MFLHRVCHGFSGMNTPEFTVDLCGSGLLIFCFIICSHRFCSEKKCVAKPETFLSSQWFWYLFYHRHGLSTDTILTKRNQTRLTSCFCSPILIRIMKNTNWECRRLWIVCSAQKPGQLLTPMLTLLLLPKAYCRKECLKMSLILP</sequence>
<dbReference type="EMBL" id="VSSQ01002164">
    <property type="protein sequence ID" value="MPM13733.1"/>
    <property type="molecule type" value="Genomic_DNA"/>
</dbReference>
<gene>
    <name evidence="1" type="ORF">SDC9_60092</name>
</gene>
<proteinExistence type="predicted"/>
<accession>A0A644XHS7</accession>
<reference evidence="1" key="1">
    <citation type="submission" date="2019-08" db="EMBL/GenBank/DDBJ databases">
        <authorList>
            <person name="Kucharzyk K."/>
            <person name="Murdoch R.W."/>
            <person name="Higgins S."/>
            <person name="Loffler F."/>
        </authorList>
    </citation>
    <scope>NUCLEOTIDE SEQUENCE</scope>
</reference>
<evidence type="ECO:0000313" key="1">
    <source>
        <dbReference type="EMBL" id="MPM13733.1"/>
    </source>
</evidence>
<dbReference type="AlphaFoldDB" id="A0A644XHS7"/>
<organism evidence="1">
    <name type="scientific">bioreactor metagenome</name>
    <dbReference type="NCBI Taxonomy" id="1076179"/>
    <lineage>
        <taxon>unclassified sequences</taxon>
        <taxon>metagenomes</taxon>
        <taxon>ecological metagenomes</taxon>
    </lineage>
</organism>
<name>A0A644XHS7_9ZZZZ</name>
<protein>
    <submittedName>
        <fullName evidence="1">Uncharacterized protein</fullName>
    </submittedName>
</protein>